<dbReference type="GO" id="GO:0000455">
    <property type="term" value="P:enzyme-directed rRNA pseudouridine synthesis"/>
    <property type="evidence" value="ECO:0007669"/>
    <property type="project" value="UniProtKB-ARBA"/>
</dbReference>
<evidence type="ECO:0000256" key="1">
    <source>
        <dbReference type="ARBA" id="ARBA00000381"/>
    </source>
</evidence>
<evidence type="ECO:0000259" key="10">
    <source>
        <dbReference type="SMART" id="SM00363"/>
    </source>
</evidence>
<feature type="active site" evidence="7">
    <location>
        <position position="148"/>
    </location>
</feature>
<keyword evidence="11" id="KW-0456">Lyase</keyword>
<dbReference type="Gene3D" id="3.10.290.10">
    <property type="entry name" value="RNA-binding S4 domain"/>
    <property type="match status" value="1"/>
</dbReference>
<dbReference type="InterPro" id="IPR036986">
    <property type="entry name" value="S4_RNA-bd_sf"/>
</dbReference>
<evidence type="ECO:0000256" key="6">
    <source>
        <dbReference type="ARBA" id="ARBA00023235"/>
    </source>
</evidence>
<dbReference type="eggNOG" id="COG0564">
    <property type="taxonomic scope" value="Bacteria"/>
</dbReference>
<dbReference type="RefSeq" id="WP_011396035.1">
    <property type="nucleotide sequence ID" value="NC_007645.1"/>
</dbReference>
<keyword evidence="4" id="KW-0698">rRNA processing</keyword>
<dbReference type="SUPFAM" id="SSF55120">
    <property type="entry name" value="Pseudouridine synthase"/>
    <property type="match status" value="1"/>
</dbReference>
<evidence type="ECO:0000256" key="7">
    <source>
        <dbReference type="PIRSR" id="PIRSR606225-1"/>
    </source>
</evidence>
<dbReference type="OrthoDB" id="9807829at2"/>
<dbReference type="InterPro" id="IPR006224">
    <property type="entry name" value="PsdUridine_synth_RluA-like_CS"/>
</dbReference>
<accession>Q2SK59</accession>
<evidence type="ECO:0000256" key="8">
    <source>
        <dbReference type="PROSITE-ProRule" id="PRU00182"/>
    </source>
</evidence>
<dbReference type="STRING" id="349521.HCH_02136"/>
<dbReference type="AlphaFoldDB" id="Q2SK59"/>
<dbReference type="InterPro" id="IPR020103">
    <property type="entry name" value="PsdUridine_synth_cat_dom_sf"/>
</dbReference>
<dbReference type="GO" id="GO:0016829">
    <property type="term" value="F:lyase activity"/>
    <property type="evidence" value="ECO:0007669"/>
    <property type="project" value="UniProtKB-KW"/>
</dbReference>
<evidence type="ECO:0000256" key="2">
    <source>
        <dbReference type="ARBA" id="ARBA00002876"/>
    </source>
</evidence>
<dbReference type="SMART" id="SM00363">
    <property type="entry name" value="S4"/>
    <property type="match status" value="1"/>
</dbReference>
<evidence type="ECO:0000256" key="9">
    <source>
        <dbReference type="RuleBase" id="RU362028"/>
    </source>
</evidence>
<dbReference type="PROSITE" id="PS50889">
    <property type="entry name" value="S4"/>
    <property type="match status" value="1"/>
</dbReference>
<evidence type="ECO:0000256" key="3">
    <source>
        <dbReference type="ARBA" id="ARBA00010876"/>
    </source>
</evidence>
<dbReference type="Gene3D" id="3.30.2350.10">
    <property type="entry name" value="Pseudouridine synthase"/>
    <property type="match status" value="1"/>
</dbReference>
<gene>
    <name evidence="11" type="primary">rluC</name>
    <name evidence="11" type="ordered locus">HCH_02136</name>
</gene>
<dbReference type="EC" id="5.4.99.-" evidence="9"/>
<dbReference type="PANTHER" id="PTHR21600:SF92">
    <property type="entry name" value="RIBOSOMAL LARGE SUBUNIT PSEUDOURIDINE SYNTHASE C"/>
    <property type="match status" value="1"/>
</dbReference>
<dbReference type="EMBL" id="CP000155">
    <property type="protein sequence ID" value="ABC28965.1"/>
    <property type="molecule type" value="Genomic_DNA"/>
</dbReference>
<comment type="function">
    <text evidence="2">Responsible for synthesis of pseudouridine from uracil at positions 955, 2504 and 2580 in 23S ribosomal RNA.</text>
</comment>
<dbReference type="InterPro" id="IPR002942">
    <property type="entry name" value="S4_RNA-bd"/>
</dbReference>
<comment type="catalytic activity">
    <reaction evidence="9">
        <text>a uridine in RNA = a pseudouridine in RNA</text>
        <dbReference type="Rhea" id="RHEA:48348"/>
        <dbReference type="Rhea" id="RHEA-COMP:12068"/>
        <dbReference type="Rhea" id="RHEA-COMP:12069"/>
        <dbReference type="ChEBI" id="CHEBI:65314"/>
        <dbReference type="ChEBI" id="CHEBI:65315"/>
    </reaction>
</comment>
<dbReference type="Pfam" id="PF01479">
    <property type="entry name" value="S4"/>
    <property type="match status" value="1"/>
</dbReference>
<dbReference type="KEGG" id="hch:HCH_02136"/>
<dbReference type="InterPro" id="IPR050188">
    <property type="entry name" value="RluA_PseudoU_synthase"/>
</dbReference>
<dbReference type="CDD" id="cd02869">
    <property type="entry name" value="PseudoU_synth_RluA_like"/>
    <property type="match status" value="1"/>
</dbReference>
<evidence type="ECO:0000313" key="12">
    <source>
        <dbReference type="Proteomes" id="UP000000238"/>
    </source>
</evidence>
<keyword evidence="5 8" id="KW-0694">RNA-binding</keyword>
<dbReference type="Proteomes" id="UP000000238">
    <property type="component" value="Chromosome"/>
</dbReference>
<dbReference type="Pfam" id="PF00849">
    <property type="entry name" value="PseudoU_synth_2"/>
    <property type="match status" value="1"/>
</dbReference>
<feature type="domain" description="RNA-binding S4" evidence="10">
    <location>
        <begin position="24"/>
        <end position="85"/>
    </location>
</feature>
<evidence type="ECO:0000313" key="11">
    <source>
        <dbReference type="EMBL" id="ABC28965.1"/>
    </source>
</evidence>
<proteinExistence type="inferred from homology"/>
<name>Q2SK59_HAHCH</name>
<dbReference type="HOGENOM" id="CLU_016902_1_1_6"/>
<keyword evidence="12" id="KW-1185">Reference proteome</keyword>
<dbReference type="GO" id="GO:0003723">
    <property type="term" value="F:RNA binding"/>
    <property type="evidence" value="ECO:0007669"/>
    <property type="project" value="UniProtKB-KW"/>
</dbReference>
<comment type="similarity">
    <text evidence="3 9">Belongs to the pseudouridine synthase RluA family.</text>
</comment>
<evidence type="ECO:0000256" key="5">
    <source>
        <dbReference type="ARBA" id="ARBA00022884"/>
    </source>
</evidence>
<dbReference type="PANTHER" id="PTHR21600">
    <property type="entry name" value="MITOCHONDRIAL RNA PSEUDOURIDINE SYNTHASE"/>
    <property type="match status" value="1"/>
</dbReference>
<organism evidence="11 12">
    <name type="scientific">Hahella chejuensis (strain KCTC 2396)</name>
    <dbReference type="NCBI Taxonomy" id="349521"/>
    <lineage>
        <taxon>Bacteria</taxon>
        <taxon>Pseudomonadati</taxon>
        <taxon>Pseudomonadota</taxon>
        <taxon>Gammaproteobacteria</taxon>
        <taxon>Oceanospirillales</taxon>
        <taxon>Hahellaceae</taxon>
        <taxon>Hahella</taxon>
    </lineage>
</organism>
<sequence>MTKLDSGAGVGARVVTIDSGSDGQRLDNFLVRELKGVPKGKIYKIIRKGEVRINKGRCKPETKLKDGDQVRIPPIRVSEGDSLEPVIPAGLIELVSQSTLFENDELLIINKPCGVAVHGGSGVSFGVIEILRAARQDIRFLELAHRLDRDTSGVLVLAKKRRALVQFHDMLKTGRVEKIYHAWVCGKWPKHKSVITAPLKKNVLRSGERMVNVSEDGKPSETRFRVLYSGAGRTLVEAQPITGRTHQIRVHAKFAGHPIIGDDKYCDSETNRVYRDMGVKRLCLHAYSLRMSWPDRPEQKIVCEWDEDHSPVLRS</sequence>
<dbReference type="NCBIfam" id="TIGR00005">
    <property type="entry name" value="rluA_subfam"/>
    <property type="match status" value="1"/>
</dbReference>
<comment type="catalytic activity">
    <reaction evidence="1">
        <text>uridine(955/2504/2580) in 23S rRNA = pseudouridine(955/2504/2580) in 23S rRNA</text>
        <dbReference type="Rhea" id="RHEA:42528"/>
        <dbReference type="Rhea" id="RHEA-COMP:10099"/>
        <dbReference type="Rhea" id="RHEA-COMP:10100"/>
        <dbReference type="ChEBI" id="CHEBI:65314"/>
        <dbReference type="ChEBI" id="CHEBI:65315"/>
        <dbReference type="EC" id="5.4.99.24"/>
    </reaction>
</comment>
<dbReference type="PROSITE" id="PS01129">
    <property type="entry name" value="PSI_RLU"/>
    <property type="match status" value="1"/>
</dbReference>
<evidence type="ECO:0000256" key="4">
    <source>
        <dbReference type="ARBA" id="ARBA00022552"/>
    </source>
</evidence>
<protein>
    <recommendedName>
        <fullName evidence="9">Pseudouridine synthase</fullName>
        <ecNumber evidence="9">5.4.99.-</ecNumber>
    </recommendedName>
</protein>
<dbReference type="GO" id="GO:0160141">
    <property type="term" value="F:23S rRNA pseudouridine(955/2504/2580) synthase activity"/>
    <property type="evidence" value="ECO:0007669"/>
    <property type="project" value="UniProtKB-EC"/>
</dbReference>
<dbReference type="InterPro" id="IPR006225">
    <property type="entry name" value="PsdUridine_synth_RluC/D"/>
</dbReference>
<dbReference type="InterPro" id="IPR006145">
    <property type="entry name" value="PsdUridine_synth_RsuA/RluA"/>
</dbReference>
<dbReference type="CDD" id="cd00165">
    <property type="entry name" value="S4"/>
    <property type="match status" value="1"/>
</dbReference>
<reference evidence="11 12" key="1">
    <citation type="journal article" date="2005" name="Nucleic Acids Res.">
        <title>Genomic blueprint of Hahella chejuensis, a marine microbe producing an algicidal agent.</title>
        <authorList>
            <person name="Jeong H."/>
            <person name="Yim J.H."/>
            <person name="Lee C."/>
            <person name="Choi S.-H."/>
            <person name="Park Y.K."/>
            <person name="Yoon S.H."/>
            <person name="Hur C.-G."/>
            <person name="Kang H.-Y."/>
            <person name="Kim D."/>
            <person name="Lee H.H."/>
            <person name="Park K.H."/>
            <person name="Park S.-H."/>
            <person name="Park H.-S."/>
            <person name="Lee H.K."/>
            <person name="Oh T.K."/>
            <person name="Kim J.F."/>
        </authorList>
    </citation>
    <scope>NUCLEOTIDE SEQUENCE [LARGE SCALE GENOMIC DNA]</scope>
    <source>
        <strain evidence="11 12">KCTC 2396</strain>
    </source>
</reference>
<dbReference type="SUPFAM" id="SSF55174">
    <property type="entry name" value="Alpha-L RNA-binding motif"/>
    <property type="match status" value="1"/>
</dbReference>
<keyword evidence="6 9" id="KW-0413">Isomerase</keyword>